<organism evidence="1 2">
    <name type="scientific">Ciona intestinalis</name>
    <name type="common">Transparent sea squirt</name>
    <name type="synonym">Ascidia intestinalis</name>
    <dbReference type="NCBI Taxonomy" id="7719"/>
    <lineage>
        <taxon>Eukaryota</taxon>
        <taxon>Metazoa</taxon>
        <taxon>Chordata</taxon>
        <taxon>Tunicata</taxon>
        <taxon>Ascidiacea</taxon>
        <taxon>Phlebobranchia</taxon>
        <taxon>Cionidae</taxon>
        <taxon>Ciona</taxon>
    </lineage>
</organism>
<keyword evidence="2" id="KW-1185">Reference proteome</keyword>
<sequence length="48" mass="5780">MIRNYKNSSNQSFGAYSSQILLHWYANNCRKLLFRKIFKNIFLNDALH</sequence>
<proteinExistence type="predicted"/>
<accession>H2XVJ8</accession>
<reference evidence="2" key="1">
    <citation type="journal article" date="2002" name="Science">
        <title>The draft genome of Ciona intestinalis: insights into chordate and vertebrate origins.</title>
        <authorList>
            <person name="Dehal P."/>
            <person name="Satou Y."/>
            <person name="Campbell R.K."/>
            <person name="Chapman J."/>
            <person name="Degnan B."/>
            <person name="De Tomaso A."/>
            <person name="Davidson B."/>
            <person name="Di Gregorio A."/>
            <person name="Gelpke M."/>
            <person name="Goodstein D.M."/>
            <person name="Harafuji N."/>
            <person name="Hastings K.E."/>
            <person name="Ho I."/>
            <person name="Hotta K."/>
            <person name="Huang W."/>
            <person name="Kawashima T."/>
            <person name="Lemaire P."/>
            <person name="Martinez D."/>
            <person name="Meinertzhagen I.A."/>
            <person name="Necula S."/>
            <person name="Nonaka M."/>
            <person name="Putnam N."/>
            <person name="Rash S."/>
            <person name="Saiga H."/>
            <person name="Satake M."/>
            <person name="Terry A."/>
            <person name="Yamada L."/>
            <person name="Wang H.G."/>
            <person name="Awazu S."/>
            <person name="Azumi K."/>
            <person name="Boore J."/>
            <person name="Branno M."/>
            <person name="Chin-Bow S."/>
            <person name="DeSantis R."/>
            <person name="Doyle S."/>
            <person name="Francino P."/>
            <person name="Keys D.N."/>
            <person name="Haga S."/>
            <person name="Hayashi H."/>
            <person name="Hino K."/>
            <person name="Imai K.S."/>
            <person name="Inaba K."/>
            <person name="Kano S."/>
            <person name="Kobayashi K."/>
            <person name="Kobayashi M."/>
            <person name="Lee B.I."/>
            <person name="Makabe K.W."/>
            <person name="Manohar C."/>
            <person name="Matassi G."/>
            <person name="Medina M."/>
            <person name="Mochizuki Y."/>
            <person name="Mount S."/>
            <person name="Morishita T."/>
            <person name="Miura S."/>
            <person name="Nakayama A."/>
            <person name="Nishizaka S."/>
            <person name="Nomoto H."/>
            <person name="Ohta F."/>
            <person name="Oishi K."/>
            <person name="Rigoutsos I."/>
            <person name="Sano M."/>
            <person name="Sasaki A."/>
            <person name="Sasakura Y."/>
            <person name="Shoguchi E."/>
            <person name="Shin-i T."/>
            <person name="Spagnuolo A."/>
            <person name="Stainier D."/>
            <person name="Suzuki M.M."/>
            <person name="Tassy O."/>
            <person name="Takatori N."/>
            <person name="Tokuoka M."/>
            <person name="Yagi K."/>
            <person name="Yoshizaki F."/>
            <person name="Wada S."/>
            <person name="Zhang C."/>
            <person name="Hyatt P.D."/>
            <person name="Larimer F."/>
            <person name="Detter C."/>
            <person name="Doggett N."/>
            <person name="Glavina T."/>
            <person name="Hawkins T."/>
            <person name="Richardson P."/>
            <person name="Lucas S."/>
            <person name="Kohara Y."/>
            <person name="Levine M."/>
            <person name="Satoh N."/>
            <person name="Rokhsar D.S."/>
        </authorList>
    </citation>
    <scope>NUCLEOTIDE SEQUENCE [LARGE SCALE GENOMIC DNA]</scope>
</reference>
<evidence type="ECO:0000313" key="1">
    <source>
        <dbReference type="Ensembl" id="ENSCINP00000033682.1"/>
    </source>
</evidence>
<reference evidence="1" key="3">
    <citation type="submission" date="2025-08" db="UniProtKB">
        <authorList>
            <consortium name="Ensembl"/>
        </authorList>
    </citation>
    <scope>IDENTIFICATION</scope>
</reference>
<dbReference type="Ensembl" id="ENSCINT00000035927.1">
    <property type="protein sequence ID" value="ENSCINP00000033682.1"/>
    <property type="gene ID" value="ENSCING00000021820.1"/>
</dbReference>
<dbReference type="InParanoid" id="H2XVJ8"/>
<dbReference type="Proteomes" id="UP000008144">
    <property type="component" value="Chromosome 8"/>
</dbReference>
<protein>
    <submittedName>
        <fullName evidence="1">Uncharacterized protein</fullName>
    </submittedName>
</protein>
<dbReference type="AlphaFoldDB" id="H2XVJ8"/>
<reference evidence="1" key="2">
    <citation type="journal article" date="2008" name="Genome Biol.">
        <title>Improved genome assembly and evidence-based global gene model set for the chordate Ciona intestinalis: new insight into intron and operon populations.</title>
        <authorList>
            <person name="Satou Y."/>
            <person name="Mineta K."/>
            <person name="Ogasawara M."/>
            <person name="Sasakura Y."/>
            <person name="Shoguchi E."/>
            <person name="Ueno K."/>
            <person name="Yamada L."/>
            <person name="Matsumoto J."/>
            <person name="Wasserscheid J."/>
            <person name="Dewar K."/>
            <person name="Wiley G.B."/>
            <person name="Macmil S.L."/>
            <person name="Roe B.A."/>
            <person name="Zeller R.W."/>
            <person name="Hastings K.E."/>
            <person name="Lemaire P."/>
            <person name="Lindquist E."/>
            <person name="Endo T."/>
            <person name="Hotta K."/>
            <person name="Inaba K."/>
        </authorList>
    </citation>
    <scope>NUCLEOTIDE SEQUENCE [LARGE SCALE GENOMIC DNA]</scope>
    <source>
        <strain evidence="1">wild type</strain>
    </source>
</reference>
<evidence type="ECO:0000313" key="2">
    <source>
        <dbReference type="Proteomes" id="UP000008144"/>
    </source>
</evidence>
<dbReference type="EMBL" id="EAAA01002615">
    <property type="status" value="NOT_ANNOTATED_CDS"/>
    <property type="molecule type" value="Genomic_DNA"/>
</dbReference>
<reference evidence="1" key="4">
    <citation type="submission" date="2025-09" db="UniProtKB">
        <authorList>
            <consortium name="Ensembl"/>
        </authorList>
    </citation>
    <scope>IDENTIFICATION</scope>
</reference>
<dbReference type="HOGENOM" id="CLU_3159695_0_0_1"/>
<name>H2XVJ8_CIOIN</name>